<keyword evidence="1" id="KW-0732">Signal</keyword>
<feature type="signal peptide" evidence="1">
    <location>
        <begin position="1"/>
        <end position="15"/>
    </location>
</feature>
<dbReference type="Ensembl" id="ENSCJAT00000135701.1">
    <property type="protein sequence ID" value="ENSCJAP00000088367.1"/>
    <property type="gene ID" value="ENSCJAG00000081201.1"/>
</dbReference>
<accession>A0A8I3WIJ7</accession>
<protein>
    <submittedName>
        <fullName evidence="2">Uncharacterized protein</fullName>
    </submittedName>
</protein>
<feature type="chain" id="PRO_5035271948" evidence="1">
    <location>
        <begin position="16"/>
        <end position="207"/>
    </location>
</feature>
<name>A0A8I3WIJ7_CALJA</name>
<dbReference type="Proteomes" id="UP000008225">
    <property type="component" value="Chromosome 9"/>
</dbReference>
<reference evidence="2 3" key="1">
    <citation type="submission" date="2009-03" db="EMBL/GenBank/DDBJ databases">
        <authorList>
            <person name="Warren W."/>
            <person name="Ye L."/>
            <person name="Minx P."/>
            <person name="Worley K."/>
            <person name="Gibbs R."/>
            <person name="Wilson R.K."/>
        </authorList>
    </citation>
    <scope>NUCLEOTIDE SEQUENCE [LARGE SCALE GENOMIC DNA]</scope>
</reference>
<organism evidence="2 3">
    <name type="scientific">Callithrix jacchus</name>
    <name type="common">White-tufted-ear marmoset</name>
    <name type="synonym">Simia Jacchus</name>
    <dbReference type="NCBI Taxonomy" id="9483"/>
    <lineage>
        <taxon>Eukaryota</taxon>
        <taxon>Metazoa</taxon>
        <taxon>Chordata</taxon>
        <taxon>Craniata</taxon>
        <taxon>Vertebrata</taxon>
        <taxon>Euteleostomi</taxon>
        <taxon>Mammalia</taxon>
        <taxon>Eutheria</taxon>
        <taxon>Euarchontoglires</taxon>
        <taxon>Primates</taxon>
        <taxon>Haplorrhini</taxon>
        <taxon>Platyrrhini</taxon>
        <taxon>Cebidae</taxon>
        <taxon>Callitrichinae</taxon>
        <taxon>Callithrix</taxon>
        <taxon>Callithrix</taxon>
    </lineage>
</organism>
<reference evidence="2" key="2">
    <citation type="submission" date="2025-08" db="UniProtKB">
        <authorList>
            <consortium name="Ensembl"/>
        </authorList>
    </citation>
    <scope>IDENTIFICATION</scope>
</reference>
<dbReference type="AlphaFoldDB" id="A0A8I3WIJ7"/>
<reference evidence="2" key="3">
    <citation type="submission" date="2025-09" db="UniProtKB">
        <authorList>
            <consortium name="Ensembl"/>
        </authorList>
    </citation>
    <scope>IDENTIFICATION</scope>
</reference>
<evidence type="ECO:0000313" key="2">
    <source>
        <dbReference type="Ensembl" id="ENSCJAP00000088367.1"/>
    </source>
</evidence>
<proteinExistence type="predicted"/>
<dbReference type="GeneTree" id="ENSGT01150000286943"/>
<keyword evidence="3" id="KW-1185">Reference proteome</keyword>
<sequence length="207" mass="23326">MCFILLYLFLRWSLALLPRLWCSGVISAHCNFCLLGSSDSPVSVSQVAGIIDMCHHTQLIFAFLVKMGFCHVGQAGLELLTSSDPPASASQSVEITGVSHCIWPLGVLNRNPWKQGWRWGLCTGTSVVILLIYFFRDSVSLCCSRCIQWHNLSSWHPRPPGLKPSSYHRPPESLRLEDEHHINAKLLVNEKEGYFMMESSIYTDFLA</sequence>
<dbReference type="PANTHER" id="PTHR12138">
    <property type="entry name" value="PRIMATE-EXPANDED PROTEIN FAMILY"/>
    <property type="match status" value="1"/>
</dbReference>
<dbReference type="PRINTS" id="PR02045">
    <property type="entry name" value="F138DOMAIN"/>
</dbReference>
<evidence type="ECO:0000256" key="1">
    <source>
        <dbReference type="SAM" id="SignalP"/>
    </source>
</evidence>
<evidence type="ECO:0000313" key="3">
    <source>
        <dbReference type="Proteomes" id="UP000008225"/>
    </source>
</evidence>
<dbReference type="PANTHER" id="PTHR12138:SF133">
    <property type="entry name" value="SECRETED PROTEIN"/>
    <property type="match status" value="1"/>
</dbReference>